<dbReference type="Pfam" id="PF22673">
    <property type="entry name" value="MCP-like_PDC_1"/>
    <property type="match status" value="1"/>
</dbReference>
<comment type="caution">
    <text evidence="1">The sequence shown here is derived from an EMBL/GenBank/DDBJ whole genome shotgun (WGS) entry which is preliminary data.</text>
</comment>
<gene>
    <name evidence="1" type="ORF">N1028_19630</name>
</gene>
<organism evidence="1 2">
    <name type="scientific">Herbiconiux oxytropis</name>
    <dbReference type="NCBI Taxonomy" id="2970915"/>
    <lineage>
        <taxon>Bacteria</taxon>
        <taxon>Bacillati</taxon>
        <taxon>Actinomycetota</taxon>
        <taxon>Actinomycetes</taxon>
        <taxon>Micrococcales</taxon>
        <taxon>Microbacteriaceae</taxon>
        <taxon>Herbiconiux</taxon>
    </lineage>
</organism>
<dbReference type="Gene3D" id="3.30.450.20">
    <property type="entry name" value="PAS domain"/>
    <property type="match status" value="1"/>
</dbReference>
<reference evidence="1" key="1">
    <citation type="submission" date="2022-08" db="EMBL/GenBank/DDBJ databases">
        <authorList>
            <person name="Deng Y."/>
            <person name="Han X.-F."/>
            <person name="Zhang Y.-Q."/>
        </authorList>
    </citation>
    <scope>NUCLEOTIDE SEQUENCE</scope>
    <source>
        <strain evidence="1">CPCC 203407</strain>
    </source>
</reference>
<dbReference type="EMBL" id="JANLCK010000021">
    <property type="protein sequence ID" value="MCS5728116.1"/>
    <property type="molecule type" value="Genomic_DNA"/>
</dbReference>
<sequence length="242" mass="26285">MSTTPGTAPLPVVEAVESWFGTAFSHLASMNEDFCALLEHGSTASDDVSRVARSNRDGLKKRVRRYLREHPRADGAGMIFTRSAEGGGRGVIEWWERDSTHDVNRYSFGVDPTADRFYDYEKLEWFTKSFGAGSHWVTGPYIDYLGVDKYVMTLTVQSVVHGHPIGVAAVDITMDDFERELLPVLREHPGPAALVTSHGSVLVSSTSRFVVGDLVEALPPGFTSTTIASSGAPLAVITGPTP</sequence>
<keyword evidence="2" id="KW-1185">Reference proteome</keyword>
<dbReference type="AlphaFoldDB" id="A0AA41XH94"/>
<proteinExistence type="predicted"/>
<evidence type="ECO:0000313" key="2">
    <source>
        <dbReference type="Proteomes" id="UP001165587"/>
    </source>
</evidence>
<dbReference type="CDD" id="cd12913">
    <property type="entry name" value="PDC1_MCP_like"/>
    <property type="match status" value="1"/>
</dbReference>
<name>A0AA41XH94_9MICO</name>
<protein>
    <submittedName>
        <fullName evidence="1">Cache domain-containing protein</fullName>
    </submittedName>
</protein>
<accession>A0AA41XH94</accession>
<evidence type="ECO:0000313" key="1">
    <source>
        <dbReference type="EMBL" id="MCS5728116.1"/>
    </source>
</evidence>
<dbReference type="Proteomes" id="UP001165587">
    <property type="component" value="Unassembled WGS sequence"/>
</dbReference>
<dbReference type="RefSeq" id="WP_259531223.1">
    <property type="nucleotide sequence ID" value="NZ_JANLCK010000021.1"/>
</dbReference>